<evidence type="ECO:0000313" key="2">
    <source>
        <dbReference type="EMBL" id="OSJ03731.1"/>
    </source>
</evidence>
<keyword evidence="1" id="KW-1133">Transmembrane helix</keyword>
<keyword evidence="1" id="KW-0472">Membrane</keyword>
<evidence type="ECO:0000256" key="1">
    <source>
        <dbReference type="SAM" id="Phobius"/>
    </source>
</evidence>
<proteinExistence type="predicted"/>
<gene>
    <name evidence="2" type="ORF">BSZ18_30950</name>
</gene>
<dbReference type="AlphaFoldDB" id="A0A1X3FDA0"/>
<evidence type="ECO:0000313" key="3">
    <source>
        <dbReference type="Proteomes" id="UP000193553"/>
    </source>
</evidence>
<organism evidence="2 3">
    <name type="scientific">Bradyrhizobium canariense</name>
    <dbReference type="NCBI Taxonomy" id="255045"/>
    <lineage>
        <taxon>Bacteria</taxon>
        <taxon>Pseudomonadati</taxon>
        <taxon>Pseudomonadota</taxon>
        <taxon>Alphaproteobacteria</taxon>
        <taxon>Hyphomicrobiales</taxon>
        <taxon>Nitrobacteraceae</taxon>
        <taxon>Bradyrhizobium</taxon>
    </lineage>
</organism>
<name>A0A1X3FDA0_9BRAD</name>
<feature type="transmembrane region" description="Helical" evidence="1">
    <location>
        <begin position="41"/>
        <end position="68"/>
    </location>
</feature>
<dbReference type="Proteomes" id="UP000193553">
    <property type="component" value="Unassembled WGS sequence"/>
</dbReference>
<dbReference type="EMBL" id="NAFI01000186">
    <property type="protein sequence ID" value="OSJ03731.1"/>
    <property type="molecule type" value="Genomic_DNA"/>
</dbReference>
<comment type="caution">
    <text evidence="2">The sequence shown here is derived from an EMBL/GenBank/DDBJ whole genome shotgun (WGS) entry which is preliminary data.</text>
</comment>
<reference evidence="2 3" key="1">
    <citation type="submission" date="2017-03" db="EMBL/GenBank/DDBJ databases">
        <title>Whole genome sequences of fourteen strains of Bradyrhizobium canariense and one strain of Bradyrhizobium japonicum isolated from Lupinus (Papilionoideae: Genisteae) species in Algeria.</title>
        <authorList>
            <person name="Crovadore J."/>
            <person name="Chekireb D."/>
            <person name="Brachmann A."/>
            <person name="Chablais R."/>
            <person name="Cochard B."/>
            <person name="Lefort F."/>
        </authorList>
    </citation>
    <scope>NUCLEOTIDE SEQUENCE [LARGE SCALE GENOMIC DNA]</scope>
    <source>
        <strain evidence="2 3">UBMA195</strain>
    </source>
</reference>
<protein>
    <submittedName>
        <fullName evidence="2">Uncharacterized protein</fullName>
    </submittedName>
</protein>
<keyword evidence="1" id="KW-0812">Transmembrane</keyword>
<feature type="transmembrane region" description="Helical" evidence="1">
    <location>
        <begin position="12"/>
        <end position="34"/>
    </location>
</feature>
<sequence>MTLPSSPEMLVVSFILCVVASIGGGVIGGVVVGGKVLGNELAALLGGFYGPLAGVAGAFLGLAILTIVG</sequence>
<dbReference type="RefSeq" id="WP_085359215.1">
    <property type="nucleotide sequence ID" value="NZ_NAFD01000193.1"/>
</dbReference>
<accession>A0A1X3FDA0</accession>